<comment type="caution">
    <text evidence="1">The sequence shown here is derived from an EMBL/GenBank/DDBJ whole genome shotgun (WGS) entry which is preliminary data.</text>
</comment>
<protein>
    <submittedName>
        <fullName evidence="1">Uncharacterized protein</fullName>
    </submittedName>
</protein>
<organism evidence="1 2">
    <name type="scientific">Dreissena polymorpha</name>
    <name type="common">Zebra mussel</name>
    <name type="synonym">Mytilus polymorpha</name>
    <dbReference type="NCBI Taxonomy" id="45954"/>
    <lineage>
        <taxon>Eukaryota</taxon>
        <taxon>Metazoa</taxon>
        <taxon>Spiralia</taxon>
        <taxon>Lophotrochozoa</taxon>
        <taxon>Mollusca</taxon>
        <taxon>Bivalvia</taxon>
        <taxon>Autobranchia</taxon>
        <taxon>Heteroconchia</taxon>
        <taxon>Euheterodonta</taxon>
        <taxon>Imparidentia</taxon>
        <taxon>Neoheterodontei</taxon>
        <taxon>Myida</taxon>
        <taxon>Dreissenoidea</taxon>
        <taxon>Dreissenidae</taxon>
        <taxon>Dreissena</taxon>
    </lineage>
</organism>
<accession>A0A9D4HAA5</accession>
<reference evidence="1" key="2">
    <citation type="submission" date="2020-11" db="EMBL/GenBank/DDBJ databases">
        <authorList>
            <person name="McCartney M.A."/>
            <person name="Auch B."/>
            <person name="Kono T."/>
            <person name="Mallez S."/>
            <person name="Becker A."/>
            <person name="Gohl D.M."/>
            <person name="Silverstein K.A.T."/>
            <person name="Koren S."/>
            <person name="Bechman K.B."/>
            <person name="Herman A."/>
            <person name="Abrahante J.E."/>
            <person name="Garbe J."/>
        </authorList>
    </citation>
    <scope>NUCLEOTIDE SEQUENCE</scope>
    <source>
        <strain evidence="1">Duluth1</strain>
        <tissue evidence="1">Whole animal</tissue>
    </source>
</reference>
<gene>
    <name evidence="1" type="ORF">DPMN_103040</name>
</gene>
<keyword evidence="2" id="KW-1185">Reference proteome</keyword>
<dbReference type="EMBL" id="JAIWYP010000004">
    <property type="protein sequence ID" value="KAH3829811.1"/>
    <property type="molecule type" value="Genomic_DNA"/>
</dbReference>
<name>A0A9D4HAA5_DREPO</name>
<evidence type="ECO:0000313" key="2">
    <source>
        <dbReference type="Proteomes" id="UP000828390"/>
    </source>
</evidence>
<evidence type="ECO:0000313" key="1">
    <source>
        <dbReference type="EMBL" id="KAH3829811.1"/>
    </source>
</evidence>
<proteinExistence type="predicted"/>
<sequence length="56" mass="6276">MLILHEPKLKAFDVPRTLKYSQFLLCLNLVLAKVDLASGVFSYSPLLFVPVPAETK</sequence>
<dbReference type="Proteomes" id="UP000828390">
    <property type="component" value="Unassembled WGS sequence"/>
</dbReference>
<reference evidence="1" key="1">
    <citation type="journal article" date="2019" name="bioRxiv">
        <title>The Genome of the Zebra Mussel, Dreissena polymorpha: A Resource for Invasive Species Research.</title>
        <authorList>
            <person name="McCartney M.A."/>
            <person name="Auch B."/>
            <person name="Kono T."/>
            <person name="Mallez S."/>
            <person name="Zhang Y."/>
            <person name="Obille A."/>
            <person name="Becker A."/>
            <person name="Abrahante J.E."/>
            <person name="Garbe J."/>
            <person name="Badalamenti J.P."/>
            <person name="Herman A."/>
            <person name="Mangelson H."/>
            <person name="Liachko I."/>
            <person name="Sullivan S."/>
            <person name="Sone E.D."/>
            <person name="Koren S."/>
            <person name="Silverstein K.A.T."/>
            <person name="Beckman K.B."/>
            <person name="Gohl D.M."/>
        </authorList>
    </citation>
    <scope>NUCLEOTIDE SEQUENCE</scope>
    <source>
        <strain evidence="1">Duluth1</strain>
        <tissue evidence="1">Whole animal</tissue>
    </source>
</reference>
<dbReference type="AlphaFoldDB" id="A0A9D4HAA5"/>